<accession>A0AAU6Q8H0</accession>
<dbReference type="RefSeq" id="WP_339095383.1">
    <property type="nucleotide sequence ID" value="NZ_CP149782.1"/>
</dbReference>
<dbReference type="EMBL" id="CP149783">
    <property type="protein sequence ID" value="WYF46494.1"/>
    <property type="molecule type" value="Genomic_DNA"/>
</dbReference>
<proteinExistence type="predicted"/>
<dbReference type="AlphaFoldDB" id="A0AAU6Q8H0"/>
<sequence length="68" mass="7943">MSTKIPVGGDATILFERIGHWLRKAPWRDQRHFQTITWMLVGLVLSKSIHPAQWCLFRGYRSQASPKH</sequence>
<evidence type="ECO:0000313" key="2">
    <source>
        <dbReference type="EMBL" id="WYF46494.1"/>
    </source>
</evidence>
<organism evidence="2">
    <name type="scientific">Deinococcus sp. VB142</name>
    <dbReference type="NCBI Taxonomy" id="3112952"/>
    <lineage>
        <taxon>Bacteria</taxon>
        <taxon>Thermotogati</taxon>
        <taxon>Deinococcota</taxon>
        <taxon>Deinococci</taxon>
        <taxon>Deinococcales</taxon>
        <taxon>Deinococcaceae</taxon>
        <taxon>Deinococcus</taxon>
    </lineage>
</organism>
<evidence type="ECO:0008006" key="3">
    <source>
        <dbReference type="Google" id="ProtNLM"/>
    </source>
</evidence>
<gene>
    <name evidence="1" type="ORF">WDJ50_12185</name>
    <name evidence="2" type="ORF">WDJ50_15705</name>
</gene>
<evidence type="ECO:0000313" key="1">
    <source>
        <dbReference type="EMBL" id="WYF44156.1"/>
    </source>
</evidence>
<reference evidence="2" key="1">
    <citation type="submission" date="2024-03" db="EMBL/GenBank/DDBJ databases">
        <title>Deinococcus weizhi sp. nov., isolated from human skin.</title>
        <authorList>
            <person name="Wei Z."/>
            <person name="Tian F."/>
            <person name="Yang C."/>
            <person name="Xin L.T."/>
            <person name="Wen Z.J."/>
            <person name="Lan K.C."/>
            <person name="Yu L."/>
            <person name="Zhe W."/>
            <person name="Dan F.D."/>
            <person name="Jun W."/>
            <person name="Rui Z."/>
            <person name="Yong X.J."/>
            <person name="Ting Y."/>
            <person name="Wei X."/>
            <person name="Xu Z.G."/>
            <person name="Xin Z."/>
            <person name="Dong F.G."/>
            <person name="Ni X.M."/>
            <person name="Zheng M.G."/>
            <person name="Chun Y."/>
            <person name="Qian W.X."/>
        </authorList>
    </citation>
    <scope>NUCLEOTIDE SEQUENCE</scope>
    <source>
        <strain evidence="2">VB142</strain>
    </source>
</reference>
<protein>
    <recommendedName>
        <fullName evidence="3">Transposase</fullName>
    </recommendedName>
</protein>
<name>A0AAU6Q8H0_9DEIO</name>
<dbReference type="EMBL" id="CP149782">
    <property type="protein sequence ID" value="WYF44156.1"/>
    <property type="molecule type" value="Genomic_DNA"/>
</dbReference>